<dbReference type="AlphaFoldDB" id="A0A1Q9CRR9"/>
<dbReference type="SUPFAM" id="SSF56672">
    <property type="entry name" value="DNA/RNA polymerases"/>
    <property type="match status" value="1"/>
</dbReference>
<dbReference type="Pfam" id="PF00078">
    <property type="entry name" value="RVT_1"/>
    <property type="match status" value="1"/>
</dbReference>
<dbReference type="Gene3D" id="3.30.420.10">
    <property type="entry name" value="Ribonuclease H-like superfamily/Ribonuclease H"/>
    <property type="match status" value="1"/>
</dbReference>
<dbReference type="Proteomes" id="UP000186817">
    <property type="component" value="Unassembled WGS sequence"/>
</dbReference>
<sequence>MVNCLPQIPQFDEIITAEEVEAVISKLLSGKARGMDGFSMPELKSFGPQEHDLLAQLFNTITATGEWPQALLSSFVALLAKVPHPQSPKDARPITVLPTLYRLWGKIMGAKIMRALLPYLPKDLFGSVPGRSASDAAWELQTALEQAACGGDDIVGVSLDLSKAYNTIPREVVSMLADKCGWPASLKRAYLSFHQNFHRFFKVHGGFHCPTYSDTGIPEGCPIAVPVMIMVTFLAWMEHIAAKIQGKPDVDGIQAVDFAFSTKLRNATQVQPHVLGSFTSNAAVPSRQKRKFLPPEETLCKHCGQEDDAKHRLLHCPHFQQARAHVSLEHALQWPTLLVTRGLARKPASLQAWDDLNFNRSWPMMPECLDHGMHLFIDGSTDGSRSVPRSAWSVVMLEPGSFDYALVQSGPLPGKQCNYRAEMFATLAALCSSVNATVYIDNKSVVQGLHRLQRDGWDQFYWNKSPEIQLWREIWEAWTAFGNDTADRYAKNANQAREHSEVKLYQAACRALADLQN</sequence>
<protein>
    <submittedName>
        <fullName evidence="2">LINE-1 retrotransposable element ORF2 protein</fullName>
    </submittedName>
</protein>
<dbReference type="InterPro" id="IPR000477">
    <property type="entry name" value="RT_dom"/>
</dbReference>
<dbReference type="SUPFAM" id="SSF53098">
    <property type="entry name" value="Ribonuclease H-like"/>
    <property type="match status" value="1"/>
</dbReference>
<dbReference type="InterPro" id="IPR043502">
    <property type="entry name" value="DNA/RNA_pol_sf"/>
</dbReference>
<dbReference type="GO" id="GO:0003676">
    <property type="term" value="F:nucleic acid binding"/>
    <property type="evidence" value="ECO:0007669"/>
    <property type="project" value="InterPro"/>
</dbReference>
<dbReference type="PANTHER" id="PTHR19446">
    <property type="entry name" value="REVERSE TRANSCRIPTASES"/>
    <property type="match status" value="1"/>
</dbReference>
<reference evidence="2 3" key="1">
    <citation type="submission" date="2016-02" db="EMBL/GenBank/DDBJ databases">
        <title>Genome analysis of coral dinoflagellate symbionts highlights evolutionary adaptations to a symbiotic lifestyle.</title>
        <authorList>
            <person name="Aranda M."/>
            <person name="Li Y."/>
            <person name="Liew Y.J."/>
            <person name="Baumgarten S."/>
            <person name="Simakov O."/>
            <person name="Wilson M."/>
            <person name="Piel J."/>
            <person name="Ashoor H."/>
            <person name="Bougouffa S."/>
            <person name="Bajic V.B."/>
            <person name="Ryu T."/>
            <person name="Ravasi T."/>
            <person name="Bayer T."/>
            <person name="Micklem G."/>
            <person name="Kim H."/>
            <person name="Bhak J."/>
            <person name="Lajeunesse T.C."/>
            <person name="Voolstra C.R."/>
        </authorList>
    </citation>
    <scope>NUCLEOTIDE SEQUENCE [LARGE SCALE GENOMIC DNA]</scope>
    <source>
        <strain evidence="2 3">CCMP2467</strain>
    </source>
</reference>
<dbReference type="EMBL" id="LSRX01000966">
    <property type="protein sequence ID" value="OLP85587.1"/>
    <property type="molecule type" value="Genomic_DNA"/>
</dbReference>
<gene>
    <name evidence="2" type="primary">Pol</name>
    <name evidence="2" type="ORF">AK812_SmicGene33398</name>
</gene>
<evidence type="ECO:0000313" key="2">
    <source>
        <dbReference type="EMBL" id="OLP85587.1"/>
    </source>
</evidence>
<accession>A0A1Q9CRR9</accession>
<dbReference type="InterPro" id="IPR012337">
    <property type="entry name" value="RNaseH-like_sf"/>
</dbReference>
<comment type="caution">
    <text evidence="2">The sequence shown here is derived from an EMBL/GenBank/DDBJ whole genome shotgun (WGS) entry which is preliminary data.</text>
</comment>
<evidence type="ECO:0000259" key="1">
    <source>
        <dbReference type="Pfam" id="PF00078"/>
    </source>
</evidence>
<proteinExistence type="predicted"/>
<name>A0A1Q9CRR9_SYMMI</name>
<keyword evidence="3" id="KW-1185">Reference proteome</keyword>
<organism evidence="2 3">
    <name type="scientific">Symbiodinium microadriaticum</name>
    <name type="common">Dinoflagellate</name>
    <name type="synonym">Zooxanthella microadriatica</name>
    <dbReference type="NCBI Taxonomy" id="2951"/>
    <lineage>
        <taxon>Eukaryota</taxon>
        <taxon>Sar</taxon>
        <taxon>Alveolata</taxon>
        <taxon>Dinophyceae</taxon>
        <taxon>Suessiales</taxon>
        <taxon>Symbiodiniaceae</taxon>
        <taxon>Symbiodinium</taxon>
    </lineage>
</organism>
<evidence type="ECO:0000313" key="3">
    <source>
        <dbReference type="Proteomes" id="UP000186817"/>
    </source>
</evidence>
<dbReference type="OrthoDB" id="414730at2759"/>
<feature type="domain" description="Reverse transcriptase" evidence="1">
    <location>
        <begin position="88"/>
        <end position="228"/>
    </location>
</feature>
<dbReference type="InterPro" id="IPR036397">
    <property type="entry name" value="RNaseH_sf"/>
</dbReference>